<evidence type="ECO:0000313" key="5">
    <source>
        <dbReference type="Proteomes" id="UP000887578"/>
    </source>
</evidence>
<dbReference type="SUPFAM" id="SSF100934">
    <property type="entry name" value="Heat shock protein 70kD (HSP70), C-terminal subdomain"/>
    <property type="match status" value="1"/>
</dbReference>
<evidence type="ECO:0000256" key="4">
    <source>
        <dbReference type="RuleBase" id="RU003322"/>
    </source>
</evidence>
<dbReference type="AlphaFoldDB" id="A0A914QD15"/>
<dbReference type="FunFam" id="3.90.640.10:FF:000010">
    <property type="entry name" value="heat shock 70 kDa protein 14"/>
    <property type="match status" value="1"/>
</dbReference>
<dbReference type="SUPFAM" id="SSF100920">
    <property type="entry name" value="Heat shock protein 70kD (HSP70), peptide-binding domain"/>
    <property type="match status" value="1"/>
</dbReference>
<sequence length="626" mass="70295">MPNAIGIDLGTSSSCVGIFQNGKVEIIKNDYGDFTTSSYIAFTDTERIVGDRAKKQASANPYNTIFNAHRLIGHKIFDPFVQENLHQWPFCVISNENGNPNFLLEYKNETKEFTPEKVLGLILKYLKKQAENSIGEFVNDAVISVPTCFNYIQRQAIKDAAKNAGLNVLSLISSTNAAALAYCLDKKENDNAEKNVLIFDLGGGNLNVSILTIDGKKCAVESVAGNSHFGGEDFDYQIIKYFVEEFKQKHEKDISSNPRVLCRLKNACEAAKCTLSSLNQAMIKFSKPIILSNGNGKNQIGTVDFSTNISREKFEELCDEQFQSILEIIETALKNAKMGKDEIDEILLIGSSTKIPKIQNLLSEFFNGKTLNTSLKPDEVVAYGAAIEAAILSGDKYQNLQSLSILDVIPFSFGIESAEGEFAKVIKRNTRLPTKISQTFTTFADNQTEMVIKVFEGENSNSKENVFLSKFKFYGIPPAPAGVPHIQITFTIDINHILTVSIQDKLTGLKKVVQITKNYLSNSTNFENEIKEPGEKLSAKQKLLNYCFNIKQCLEDIKKDKNKISEENCKKITGKCDETLFWTYRNQNSSKKEYKNRRKEIQNIWNPIISQCYQFYKLNGICKKVK</sequence>
<evidence type="ECO:0000256" key="2">
    <source>
        <dbReference type="ARBA" id="ARBA00022741"/>
    </source>
</evidence>
<evidence type="ECO:0000313" key="6">
    <source>
        <dbReference type="WBParaSite" id="PDA_v2.g29521.t1"/>
    </source>
</evidence>
<organism evidence="5 6">
    <name type="scientific">Panagrolaimus davidi</name>
    <dbReference type="NCBI Taxonomy" id="227884"/>
    <lineage>
        <taxon>Eukaryota</taxon>
        <taxon>Metazoa</taxon>
        <taxon>Ecdysozoa</taxon>
        <taxon>Nematoda</taxon>
        <taxon>Chromadorea</taxon>
        <taxon>Rhabditida</taxon>
        <taxon>Tylenchina</taxon>
        <taxon>Panagrolaimomorpha</taxon>
        <taxon>Panagrolaimoidea</taxon>
        <taxon>Panagrolaimidae</taxon>
        <taxon>Panagrolaimus</taxon>
    </lineage>
</organism>
<comment type="similarity">
    <text evidence="1 4">Belongs to the heat shock protein 70 family.</text>
</comment>
<proteinExistence type="inferred from homology"/>
<dbReference type="CDD" id="cd24028">
    <property type="entry name" value="ASKHA_NBD_HSP70_HSPA1-like"/>
    <property type="match status" value="1"/>
</dbReference>
<dbReference type="FunFam" id="3.30.30.30:FF:000001">
    <property type="entry name" value="heat shock 70 kDa protein-like"/>
    <property type="match status" value="1"/>
</dbReference>
<keyword evidence="2 4" id="KW-0547">Nucleotide-binding</keyword>
<reference evidence="6" key="1">
    <citation type="submission" date="2022-11" db="UniProtKB">
        <authorList>
            <consortium name="WormBaseParasite"/>
        </authorList>
    </citation>
    <scope>IDENTIFICATION</scope>
</reference>
<dbReference type="Gene3D" id="2.60.34.10">
    <property type="entry name" value="Substrate Binding Domain Of DNAk, Chain A, domain 1"/>
    <property type="match status" value="1"/>
</dbReference>
<dbReference type="GO" id="GO:0005524">
    <property type="term" value="F:ATP binding"/>
    <property type="evidence" value="ECO:0007669"/>
    <property type="project" value="UniProtKB-KW"/>
</dbReference>
<dbReference type="Gene3D" id="1.20.1270.10">
    <property type="match status" value="1"/>
</dbReference>
<dbReference type="SUPFAM" id="SSF53067">
    <property type="entry name" value="Actin-like ATPase domain"/>
    <property type="match status" value="2"/>
</dbReference>
<dbReference type="InterPro" id="IPR029047">
    <property type="entry name" value="HSP70_peptide-bd_sf"/>
</dbReference>
<protein>
    <submittedName>
        <fullName evidence="6">Heat shock protein 70</fullName>
    </submittedName>
</protein>
<dbReference type="PRINTS" id="PR00301">
    <property type="entry name" value="HEATSHOCK70"/>
</dbReference>
<dbReference type="Proteomes" id="UP000887578">
    <property type="component" value="Unplaced"/>
</dbReference>
<dbReference type="Gene3D" id="3.90.640.10">
    <property type="entry name" value="Actin, Chain A, domain 4"/>
    <property type="match status" value="1"/>
</dbReference>
<dbReference type="InterPro" id="IPR013126">
    <property type="entry name" value="Hsp_70_fam"/>
</dbReference>
<name>A0A914QD15_9BILA</name>
<evidence type="ECO:0000256" key="1">
    <source>
        <dbReference type="ARBA" id="ARBA00007381"/>
    </source>
</evidence>
<dbReference type="WBParaSite" id="PDA_v2.g29521.t1">
    <property type="protein sequence ID" value="PDA_v2.g29521.t1"/>
    <property type="gene ID" value="PDA_v2.g29521"/>
</dbReference>
<dbReference type="InterPro" id="IPR029048">
    <property type="entry name" value="HSP70_C_sf"/>
</dbReference>
<dbReference type="Gene3D" id="3.30.420.40">
    <property type="match status" value="2"/>
</dbReference>
<dbReference type="Gene3D" id="3.30.30.30">
    <property type="match status" value="1"/>
</dbReference>
<keyword evidence="3 4" id="KW-0067">ATP-binding</keyword>
<dbReference type="Pfam" id="PF00012">
    <property type="entry name" value="HSP70"/>
    <property type="match status" value="1"/>
</dbReference>
<dbReference type="InterPro" id="IPR018181">
    <property type="entry name" value="Heat_shock_70_CS"/>
</dbReference>
<dbReference type="InterPro" id="IPR043129">
    <property type="entry name" value="ATPase_NBD"/>
</dbReference>
<dbReference type="GO" id="GO:0006950">
    <property type="term" value="P:response to stress"/>
    <property type="evidence" value="ECO:0007669"/>
    <property type="project" value="UniProtKB-ARBA"/>
</dbReference>
<dbReference type="PROSITE" id="PS00297">
    <property type="entry name" value="HSP70_1"/>
    <property type="match status" value="1"/>
</dbReference>
<accession>A0A914QD15</accession>
<dbReference type="PANTHER" id="PTHR19375">
    <property type="entry name" value="HEAT SHOCK PROTEIN 70KDA"/>
    <property type="match status" value="1"/>
</dbReference>
<dbReference type="GO" id="GO:0140662">
    <property type="term" value="F:ATP-dependent protein folding chaperone"/>
    <property type="evidence" value="ECO:0007669"/>
    <property type="project" value="InterPro"/>
</dbReference>
<keyword evidence="5" id="KW-1185">Reference proteome</keyword>
<evidence type="ECO:0000256" key="3">
    <source>
        <dbReference type="ARBA" id="ARBA00022840"/>
    </source>
</evidence>